<dbReference type="PANTHER" id="PTHR45929">
    <property type="entry name" value="JAK PATHWAY SIGNAL TRANSDUCTION ADAPTOR MOLECULE"/>
    <property type="match status" value="1"/>
</dbReference>
<dbReference type="GO" id="GO:0043328">
    <property type="term" value="P:protein transport to vacuole involved in ubiquitin-dependent protein catabolic process via the multivesicular body sorting pathway"/>
    <property type="evidence" value="ECO:0007669"/>
    <property type="project" value="TreeGrafter"/>
</dbReference>
<evidence type="ECO:0000256" key="8">
    <source>
        <dbReference type="SAM" id="MobiDB-lite"/>
    </source>
</evidence>
<reference evidence="11" key="1">
    <citation type="submission" date="2013-12" db="EMBL/GenBank/DDBJ databases">
        <authorList>
            <person name="Genoscope - CEA"/>
        </authorList>
    </citation>
    <scope>NUCLEOTIDE SEQUENCE</scope>
    <source>
        <strain evidence="11">CBS 1993</strain>
    </source>
</reference>
<evidence type="ECO:0000256" key="5">
    <source>
        <dbReference type="ARBA" id="ARBA00022443"/>
    </source>
</evidence>
<proteinExistence type="inferred from homology"/>
<feature type="compositionally biased region" description="Basic and acidic residues" evidence="8">
    <location>
        <begin position="179"/>
        <end position="191"/>
    </location>
</feature>
<dbReference type="OrthoDB" id="10255964at2759"/>
<name>W6MF81_9ASCO</name>
<dbReference type="Gene3D" id="1.25.40.90">
    <property type="match status" value="1"/>
</dbReference>
<dbReference type="InterPro" id="IPR002014">
    <property type="entry name" value="VHS_dom"/>
</dbReference>
<dbReference type="InterPro" id="IPR001452">
    <property type="entry name" value="SH3_domain"/>
</dbReference>
<evidence type="ECO:0000259" key="9">
    <source>
        <dbReference type="PROSITE" id="PS50002"/>
    </source>
</evidence>
<evidence type="ECO:0000256" key="1">
    <source>
        <dbReference type="ARBA" id="ARBA00004125"/>
    </source>
</evidence>
<dbReference type="SMART" id="SM00326">
    <property type="entry name" value="SH3"/>
    <property type="match status" value="1"/>
</dbReference>
<dbReference type="GO" id="GO:0035091">
    <property type="term" value="F:phosphatidylinositol binding"/>
    <property type="evidence" value="ECO:0007669"/>
    <property type="project" value="InterPro"/>
</dbReference>
<evidence type="ECO:0000256" key="3">
    <source>
        <dbReference type="ARBA" id="ARBA00017923"/>
    </source>
</evidence>
<dbReference type="CDD" id="cd16978">
    <property type="entry name" value="VHS_HSE1"/>
    <property type="match status" value="1"/>
</dbReference>
<protein>
    <recommendedName>
        <fullName evidence="3">Class E vacuolar protein-sorting machinery protein HSE1</fullName>
    </recommendedName>
    <alternativeName>
        <fullName evidence="4">Class E vacuolar protein-sorting machinery protein hse1</fullName>
    </alternativeName>
</protein>
<dbReference type="InterPro" id="IPR036028">
    <property type="entry name" value="SH3-like_dom_sf"/>
</dbReference>
<evidence type="ECO:0000313" key="12">
    <source>
        <dbReference type="Proteomes" id="UP000019384"/>
    </source>
</evidence>
<accession>W6MF81</accession>
<dbReference type="SMART" id="SM00288">
    <property type="entry name" value="VHS"/>
    <property type="match status" value="1"/>
</dbReference>
<evidence type="ECO:0000313" key="11">
    <source>
        <dbReference type="EMBL" id="CDK24101.1"/>
    </source>
</evidence>
<evidence type="ECO:0000256" key="2">
    <source>
        <dbReference type="ARBA" id="ARBA00009666"/>
    </source>
</evidence>
<dbReference type="STRING" id="1382522.W6MF81"/>
<evidence type="ECO:0000256" key="7">
    <source>
        <dbReference type="PROSITE-ProRule" id="PRU00192"/>
    </source>
</evidence>
<feature type="domain" description="VHS" evidence="10">
    <location>
        <begin position="20"/>
        <end position="143"/>
    </location>
</feature>
<dbReference type="GO" id="GO:0010008">
    <property type="term" value="C:endosome membrane"/>
    <property type="evidence" value="ECO:0007669"/>
    <property type="project" value="UniProtKB-SubCell"/>
</dbReference>
<dbReference type="FunFam" id="2.30.30.40:FF:000072">
    <property type="entry name" value="Unconventional Myosin IB"/>
    <property type="match status" value="1"/>
</dbReference>
<feature type="domain" description="SH3" evidence="9">
    <location>
        <begin position="221"/>
        <end position="280"/>
    </location>
</feature>
<keyword evidence="6" id="KW-0967">Endosome</keyword>
<dbReference type="HOGENOM" id="CLU_010104_2_0_1"/>
<dbReference type="RefSeq" id="XP_022456119.1">
    <property type="nucleotide sequence ID" value="XM_022604563.1"/>
</dbReference>
<organism evidence="11 12">
    <name type="scientific">Kuraishia capsulata CBS 1993</name>
    <dbReference type="NCBI Taxonomy" id="1382522"/>
    <lineage>
        <taxon>Eukaryota</taxon>
        <taxon>Fungi</taxon>
        <taxon>Dikarya</taxon>
        <taxon>Ascomycota</taxon>
        <taxon>Saccharomycotina</taxon>
        <taxon>Pichiomycetes</taxon>
        <taxon>Pichiales</taxon>
        <taxon>Pichiaceae</taxon>
        <taxon>Kuraishia</taxon>
    </lineage>
</organism>
<feature type="region of interest" description="Disordered" evidence="8">
    <location>
        <begin position="179"/>
        <end position="200"/>
    </location>
</feature>
<dbReference type="Gene3D" id="2.30.30.40">
    <property type="entry name" value="SH3 Domains"/>
    <property type="match status" value="1"/>
</dbReference>
<keyword evidence="5 7" id="KW-0728">SH3 domain</keyword>
<dbReference type="Pfam" id="PF00018">
    <property type="entry name" value="SH3_1"/>
    <property type="match status" value="1"/>
</dbReference>
<dbReference type="SUPFAM" id="SSF50044">
    <property type="entry name" value="SH3-domain"/>
    <property type="match status" value="1"/>
</dbReference>
<dbReference type="Proteomes" id="UP000019384">
    <property type="component" value="Unassembled WGS sequence"/>
</dbReference>
<dbReference type="Gene3D" id="1.20.5.1940">
    <property type="match status" value="1"/>
</dbReference>
<dbReference type="PANTHER" id="PTHR45929:SF3">
    <property type="entry name" value="JAK PATHWAY SIGNAL TRANSDUCTION ADAPTOR MOLECULE"/>
    <property type="match status" value="1"/>
</dbReference>
<dbReference type="SUPFAM" id="SSF48464">
    <property type="entry name" value="ENTH/VHS domain"/>
    <property type="match status" value="1"/>
</dbReference>
<dbReference type="PRINTS" id="PR00452">
    <property type="entry name" value="SH3DOMAIN"/>
</dbReference>
<sequence length="386" mass="44402">MFSSKPKQRDPKIDQAIASATDPLLTDDDWEKLMIVPDIINDDPEEGVKFAINGLNERLTTRDANVLLRVVSLIKALANNCGSRMKQEFSNKAFVKTLKDLVKNHKIDIRVRRDYAVLVKELSELFADDPSLQSMKRLYSELRSSYPYLYDSDSAPAPMKYNERQKEQEDLERALKASLEDSGAKSYEPPRELQPPTPVEQQVAPSQNVQQIQNEINTLPREVLRVRALYDFNSSSPDELSFKAGDIITVVEKIYEEWWSGSVRGEIGVFPLNYVEKLPEPTKKEIIENSRKEVELLSQGRQIEQLLNKLNQIEQVAKLNPQEVNQLLMQDDISQMYNAMIPLRKELALMIKNYDTKVKELESLDVSLSTSEAKFRNILDSYIRYK</sequence>
<dbReference type="PROSITE" id="PS50002">
    <property type="entry name" value="SH3"/>
    <property type="match status" value="1"/>
</dbReference>
<evidence type="ECO:0000256" key="4">
    <source>
        <dbReference type="ARBA" id="ARBA00018978"/>
    </source>
</evidence>
<gene>
    <name evidence="11" type="ORF">KUCA_T00000061001</name>
</gene>
<dbReference type="EMBL" id="HG793125">
    <property type="protein sequence ID" value="CDK24101.1"/>
    <property type="molecule type" value="Genomic_DNA"/>
</dbReference>
<dbReference type="Pfam" id="PF00790">
    <property type="entry name" value="VHS"/>
    <property type="match status" value="1"/>
</dbReference>
<dbReference type="GO" id="GO:0043130">
    <property type="term" value="F:ubiquitin binding"/>
    <property type="evidence" value="ECO:0007669"/>
    <property type="project" value="InterPro"/>
</dbReference>
<dbReference type="AlphaFoldDB" id="W6MF81"/>
<dbReference type="GO" id="GO:0033565">
    <property type="term" value="C:ESCRT-0 complex"/>
    <property type="evidence" value="ECO:0007669"/>
    <property type="project" value="TreeGrafter"/>
</dbReference>
<evidence type="ECO:0000259" key="10">
    <source>
        <dbReference type="PROSITE" id="PS50179"/>
    </source>
</evidence>
<comment type="subcellular location">
    <subcellularLocation>
        <location evidence="1">Endosome membrane</location>
        <topology evidence="1">Peripheral membrane protein</topology>
        <orientation evidence="1">Cytoplasmic side</orientation>
    </subcellularLocation>
</comment>
<comment type="similarity">
    <text evidence="2">Belongs to the STAM family.</text>
</comment>
<dbReference type="InterPro" id="IPR050670">
    <property type="entry name" value="STAM"/>
</dbReference>
<dbReference type="PROSITE" id="PS50179">
    <property type="entry name" value="VHS"/>
    <property type="match status" value="1"/>
</dbReference>
<keyword evidence="12" id="KW-1185">Reference proteome</keyword>
<dbReference type="PRINTS" id="PR00499">
    <property type="entry name" value="P67PHOX"/>
</dbReference>
<evidence type="ECO:0000256" key="6">
    <source>
        <dbReference type="ARBA" id="ARBA00022753"/>
    </source>
</evidence>
<dbReference type="InterPro" id="IPR008942">
    <property type="entry name" value="ENTH_VHS"/>
</dbReference>
<dbReference type="GeneID" id="34517507"/>
<reference evidence="11" key="2">
    <citation type="submission" date="2014-02" db="EMBL/GenBank/DDBJ databases">
        <title>Complete DNA sequence of /Kuraishia capsulata/ illustrates novel genomic features among budding yeasts (/Saccharomycotina/).</title>
        <authorList>
            <person name="Morales L."/>
            <person name="Noel B."/>
            <person name="Porcel B."/>
            <person name="Marcet-Houben M."/>
            <person name="Hullo M-F."/>
            <person name="Sacerdot C."/>
            <person name="Tekaia F."/>
            <person name="Leh-Louis V."/>
            <person name="Despons L."/>
            <person name="Khanna V."/>
            <person name="Aury J-M."/>
            <person name="Barbe V."/>
            <person name="Couloux A."/>
            <person name="Labadie K."/>
            <person name="Pelletier E."/>
            <person name="Souciet J-L."/>
            <person name="Boekhout T."/>
            <person name="Gabaldon T."/>
            <person name="Wincker P."/>
            <person name="Dujon B."/>
        </authorList>
    </citation>
    <scope>NUCLEOTIDE SEQUENCE</scope>
    <source>
        <strain evidence="11">CBS 1993</strain>
    </source>
</reference>